<dbReference type="Gene3D" id="3.40.390.10">
    <property type="entry name" value="Collagenase (Catalytic Domain)"/>
    <property type="match status" value="1"/>
</dbReference>
<accession>A0A9X2XNZ8</accession>
<organism evidence="1 2">
    <name type="scientific">Paraflavisolibacter caeni</name>
    <dbReference type="NCBI Taxonomy" id="2982496"/>
    <lineage>
        <taxon>Bacteria</taxon>
        <taxon>Pseudomonadati</taxon>
        <taxon>Bacteroidota</taxon>
        <taxon>Chitinophagia</taxon>
        <taxon>Chitinophagales</taxon>
        <taxon>Chitinophagaceae</taxon>
        <taxon>Paraflavisolibacter</taxon>
    </lineage>
</organism>
<dbReference type="InterPro" id="IPR042252">
    <property type="entry name" value="MtfA_N"/>
</dbReference>
<dbReference type="GO" id="GO:0008237">
    <property type="term" value="F:metallopeptidase activity"/>
    <property type="evidence" value="ECO:0007669"/>
    <property type="project" value="InterPro"/>
</dbReference>
<dbReference type="AlphaFoldDB" id="A0A9X2XNZ8"/>
<dbReference type="GO" id="GO:0005829">
    <property type="term" value="C:cytosol"/>
    <property type="evidence" value="ECO:0007669"/>
    <property type="project" value="TreeGrafter"/>
</dbReference>
<comment type="caution">
    <text evidence="1">The sequence shown here is derived from an EMBL/GenBank/DDBJ whole genome shotgun (WGS) entry which is preliminary data.</text>
</comment>
<evidence type="ECO:0000313" key="1">
    <source>
        <dbReference type="EMBL" id="MCU7550063.1"/>
    </source>
</evidence>
<sequence>MIIVLQILFALLLILLIILFVFRPKRIEAVAWPQDYQVILQDYVRFYANLDEEGKKVFEDKFQKFLLAVKITGANAQVEDLDIVLVGAAAVIPVYYIRDWEYINLKEVLLYPGNFNFDFEQQGYDRTVSGMVGSGALQNVLIISKWELRQGFINSMSNNNTAIHEFVHLIDKMDGTLDGVPEILLERKYVPKWQQLLQLTMDRIRRGESDINPYGATSAVECFAVISEYFFENPDLFGYNHPELNEMMKRIFIRI</sequence>
<protein>
    <submittedName>
        <fullName evidence="1">Zinc-dependent peptidase</fullName>
    </submittedName>
</protein>
<reference evidence="1" key="1">
    <citation type="submission" date="2022-09" db="EMBL/GenBank/DDBJ databases">
        <authorList>
            <person name="Yuan C."/>
            <person name="Ke Z."/>
        </authorList>
    </citation>
    <scope>NUCLEOTIDE SEQUENCE</scope>
    <source>
        <strain evidence="1">LB-8</strain>
    </source>
</reference>
<name>A0A9X2XNZ8_9BACT</name>
<dbReference type="RefSeq" id="WP_279297503.1">
    <property type="nucleotide sequence ID" value="NZ_JAOTIF010000009.1"/>
</dbReference>
<dbReference type="Pfam" id="PF06167">
    <property type="entry name" value="Peptidase_M90"/>
    <property type="match status" value="1"/>
</dbReference>
<dbReference type="SUPFAM" id="SSF55486">
    <property type="entry name" value="Metalloproteases ('zincins'), catalytic domain"/>
    <property type="match status" value="1"/>
</dbReference>
<dbReference type="EMBL" id="JAOTIF010000009">
    <property type="protein sequence ID" value="MCU7550063.1"/>
    <property type="molecule type" value="Genomic_DNA"/>
</dbReference>
<dbReference type="Gene3D" id="1.10.472.150">
    <property type="entry name" value="Glucose-regulated metallo-peptidase M90, N-terminal domain"/>
    <property type="match status" value="1"/>
</dbReference>
<gene>
    <name evidence="1" type="ORF">OCK74_13145</name>
</gene>
<proteinExistence type="predicted"/>
<dbReference type="PANTHER" id="PTHR30164:SF2">
    <property type="entry name" value="PROTEIN MTFA"/>
    <property type="match status" value="1"/>
</dbReference>
<reference evidence="1" key="2">
    <citation type="submission" date="2023-04" db="EMBL/GenBank/DDBJ databases">
        <title>Paracnuella aquatica gen. nov., sp. nov., a member of the family Chitinophagaceae isolated from a hot spring.</title>
        <authorList>
            <person name="Wang C."/>
        </authorList>
    </citation>
    <scope>NUCLEOTIDE SEQUENCE</scope>
    <source>
        <strain evidence="1">LB-8</strain>
    </source>
</reference>
<dbReference type="GO" id="GO:0004177">
    <property type="term" value="F:aminopeptidase activity"/>
    <property type="evidence" value="ECO:0007669"/>
    <property type="project" value="TreeGrafter"/>
</dbReference>
<dbReference type="PANTHER" id="PTHR30164">
    <property type="entry name" value="MTFA PEPTIDASE"/>
    <property type="match status" value="1"/>
</dbReference>
<evidence type="ECO:0000313" key="2">
    <source>
        <dbReference type="Proteomes" id="UP001155483"/>
    </source>
</evidence>
<dbReference type="CDD" id="cd20169">
    <property type="entry name" value="Peptidase_M90_mtfA"/>
    <property type="match status" value="1"/>
</dbReference>
<keyword evidence="2" id="KW-1185">Reference proteome</keyword>
<dbReference type="InterPro" id="IPR024079">
    <property type="entry name" value="MetalloPept_cat_dom_sf"/>
</dbReference>
<dbReference type="Proteomes" id="UP001155483">
    <property type="component" value="Unassembled WGS sequence"/>
</dbReference>
<dbReference type="InterPro" id="IPR010384">
    <property type="entry name" value="MtfA_fam"/>
</dbReference>